<dbReference type="PRINTS" id="PR00598">
    <property type="entry name" value="HTHMARR"/>
</dbReference>
<dbReference type="EMBL" id="JAWDID010000018">
    <property type="protein sequence ID" value="MDU0340994.1"/>
    <property type="molecule type" value="Genomic_DNA"/>
</dbReference>
<evidence type="ECO:0000313" key="5">
    <source>
        <dbReference type="EMBL" id="MDU0340994.1"/>
    </source>
</evidence>
<dbReference type="SMART" id="SM00347">
    <property type="entry name" value="HTH_MARR"/>
    <property type="match status" value="1"/>
</dbReference>
<organism evidence="5 6">
    <name type="scientific">Bosea rubneri</name>
    <dbReference type="NCBI Taxonomy" id="3075434"/>
    <lineage>
        <taxon>Bacteria</taxon>
        <taxon>Pseudomonadati</taxon>
        <taxon>Pseudomonadota</taxon>
        <taxon>Alphaproteobacteria</taxon>
        <taxon>Hyphomicrobiales</taxon>
        <taxon>Boseaceae</taxon>
        <taxon>Bosea</taxon>
    </lineage>
</organism>
<dbReference type="InterPro" id="IPR023187">
    <property type="entry name" value="Tscrpt_reg_MarR-type_CS"/>
</dbReference>
<gene>
    <name evidence="5" type="ORF">RKE40_13920</name>
</gene>
<evidence type="ECO:0000259" key="4">
    <source>
        <dbReference type="PROSITE" id="PS50995"/>
    </source>
</evidence>
<proteinExistence type="predicted"/>
<evidence type="ECO:0000256" key="1">
    <source>
        <dbReference type="ARBA" id="ARBA00023015"/>
    </source>
</evidence>
<keyword evidence="6" id="KW-1185">Reference proteome</keyword>
<dbReference type="PROSITE" id="PS50995">
    <property type="entry name" value="HTH_MARR_2"/>
    <property type="match status" value="1"/>
</dbReference>
<evidence type="ECO:0000256" key="3">
    <source>
        <dbReference type="ARBA" id="ARBA00023163"/>
    </source>
</evidence>
<dbReference type="Proteomes" id="UP001254257">
    <property type="component" value="Unassembled WGS sequence"/>
</dbReference>
<dbReference type="InterPro" id="IPR036390">
    <property type="entry name" value="WH_DNA-bd_sf"/>
</dbReference>
<dbReference type="Pfam" id="PF12802">
    <property type="entry name" value="MarR_2"/>
    <property type="match status" value="1"/>
</dbReference>
<keyword evidence="3" id="KW-0804">Transcription</keyword>
<dbReference type="PROSITE" id="PS01117">
    <property type="entry name" value="HTH_MARR_1"/>
    <property type="match status" value="1"/>
</dbReference>
<evidence type="ECO:0000313" key="6">
    <source>
        <dbReference type="Proteomes" id="UP001254257"/>
    </source>
</evidence>
<keyword evidence="2" id="KW-0238">DNA-binding</keyword>
<dbReference type="PANTHER" id="PTHR42756:SF1">
    <property type="entry name" value="TRANSCRIPTIONAL REPRESSOR OF EMRAB OPERON"/>
    <property type="match status" value="1"/>
</dbReference>
<accession>A0ABU3S878</accession>
<name>A0ABU3S878_9HYPH</name>
<dbReference type="Gene3D" id="1.10.10.10">
    <property type="entry name" value="Winged helix-like DNA-binding domain superfamily/Winged helix DNA-binding domain"/>
    <property type="match status" value="1"/>
</dbReference>
<keyword evidence="1" id="KW-0805">Transcription regulation</keyword>
<dbReference type="PANTHER" id="PTHR42756">
    <property type="entry name" value="TRANSCRIPTIONAL REGULATOR, MARR"/>
    <property type="match status" value="1"/>
</dbReference>
<comment type="caution">
    <text evidence="5">The sequence shown here is derived from an EMBL/GenBank/DDBJ whole genome shotgun (WGS) entry which is preliminary data.</text>
</comment>
<dbReference type="InterPro" id="IPR036388">
    <property type="entry name" value="WH-like_DNA-bd_sf"/>
</dbReference>
<evidence type="ECO:0000256" key="2">
    <source>
        <dbReference type="ARBA" id="ARBA00023125"/>
    </source>
</evidence>
<reference evidence="5 6" key="1">
    <citation type="submission" date="2023-09" db="EMBL/GenBank/DDBJ databases">
        <title>Whole genome shotgun sequencing (WGS) of Bosea sp. ZW T0_25, isolated from stored onions (Allium cepa).</title>
        <authorList>
            <person name="Stoll D.A."/>
            <person name="Huch M."/>
        </authorList>
    </citation>
    <scope>NUCLEOTIDE SEQUENCE [LARGE SCALE GENOMIC DNA]</scope>
    <source>
        <strain evidence="5 6">ZW T0_25</strain>
    </source>
</reference>
<sequence length="162" mass="18285">MAEPNDGAGDEPELPLATSVGYQLRMAHRASQRYLQERIEPHGVTLGMWYFLRVLWQEDGLTQRELSRRIGTMEPTTLSAIAGMEKSGLVVRERNAVDRRKLHVWLTPKGRALKAQLLPLAVGVVEKATEGFSPEDRERFLTYLGMVQRNLAEPRSQASAEE</sequence>
<dbReference type="RefSeq" id="WP_316018833.1">
    <property type="nucleotide sequence ID" value="NZ_JAWDID010000018.1"/>
</dbReference>
<dbReference type="SUPFAM" id="SSF46785">
    <property type="entry name" value="Winged helix' DNA-binding domain"/>
    <property type="match status" value="1"/>
</dbReference>
<dbReference type="InterPro" id="IPR000835">
    <property type="entry name" value="HTH_MarR-typ"/>
</dbReference>
<feature type="domain" description="HTH marR-type" evidence="4">
    <location>
        <begin position="17"/>
        <end position="149"/>
    </location>
</feature>
<protein>
    <submittedName>
        <fullName evidence="5">MarR family winged helix-turn-helix transcriptional regulator</fullName>
    </submittedName>
</protein>